<gene>
    <name evidence="2" type="ORF">AB4Y39_03195</name>
</gene>
<dbReference type="SUPFAM" id="SSF49373">
    <property type="entry name" value="Invasin/intimin cell-adhesion fragments"/>
    <property type="match status" value="1"/>
</dbReference>
<dbReference type="RefSeq" id="WP_368491585.1">
    <property type="nucleotide sequence ID" value="NZ_CP162607.1"/>
</dbReference>
<accession>A0AB39HYV3</accession>
<dbReference type="InterPro" id="IPR008964">
    <property type="entry name" value="Invasin/intimin_cell_adhesion"/>
</dbReference>
<dbReference type="InterPro" id="IPR003343">
    <property type="entry name" value="Big_2"/>
</dbReference>
<feature type="domain" description="BIG2" evidence="1">
    <location>
        <begin position="157"/>
        <end position="192"/>
    </location>
</feature>
<evidence type="ECO:0000313" key="2">
    <source>
        <dbReference type="EMBL" id="XDK37711.1"/>
    </source>
</evidence>
<reference evidence="2" key="1">
    <citation type="submission" date="2024-07" db="EMBL/GenBank/DDBJ databases">
        <title>Identification and characteristics of a novel species of coltsfoot's symbiotic bacteria.</title>
        <authorList>
            <person name="Juszczyk A."/>
            <person name="Jasielczuk I."/>
            <person name="Gurgul A."/>
            <person name="Rogala M."/>
            <person name="Kowalczyk A."/>
            <person name="Szmatola T."/>
            <person name="Kosecka-Strojek M."/>
            <person name="Arent Z."/>
            <person name="Latowski D."/>
        </authorList>
    </citation>
    <scope>NUCLEOTIDE SEQUENCE</scope>
    <source>
        <strain evidence="2">Hg7Tf</strain>
    </source>
</reference>
<dbReference type="Pfam" id="PF02368">
    <property type="entry name" value="Big_2"/>
    <property type="match status" value="1"/>
</dbReference>
<proteinExistence type="predicted"/>
<dbReference type="AlphaFoldDB" id="A0AB39HYV3"/>
<name>A0AB39HYV3_9PSED</name>
<protein>
    <submittedName>
        <fullName evidence="2">Ig-like domain-containing protein</fullName>
    </submittedName>
</protein>
<evidence type="ECO:0000259" key="1">
    <source>
        <dbReference type="Pfam" id="PF02368"/>
    </source>
</evidence>
<sequence length="304" mass="33844">MTQFDTLLVEYEKPRLEGFNGDQLDPTQLPADGVTLIAPPGNLSPRDYLYFYLDENLLDWTRVPASGAGEGVGVPVAKEVFTAQQGKVVELYYQVATSPEGERTDSVRWQLTLGSQFEGEVLLDLSAHDYLVFADKPPAMLPDFVRFKREASGGTAPYRYASNEPKVATVDDDGQVTALANGNCEITATDSQEKVQRYSLRVSGIRQVHFLTPSADWEGMGRVCEEANLSPLSRNRFKRLWTIYYTITGPVASYLGYLDYPFWTSERLGAGTAYAYDLNGHFVDGNVGSLSEREYRQVLGMDPD</sequence>
<dbReference type="EMBL" id="CP162607">
    <property type="protein sequence ID" value="XDK37711.1"/>
    <property type="molecule type" value="Genomic_DNA"/>
</dbReference>
<organism evidence="2">
    <name type="scientific">Pseudomonas sp. Hg7Tf</name>
    <dbReference type="NCBI Taxonomy" id="3236988"/>
    <lineage>
        <taxon>Bacteria</taxon>
        <taxon>Pseudomonadati</taxon>
        <taxon>Pseudomonadota</taxon>
        <taxon>Gammaproteobacteria</taxon>
        <taxon>Pseudomonadales</taxon>
        <taxon>Pseudomonadaceae</taxon>
        <taxon>Pseudomonas</taxon>
    </lineage>
</organism>
<dbReference type="Gene3D" id="2.60.40.1080">
    <property type="match status" value="1"/>
</dbReference>